<dbReference type="InterPro" id="IPR027417">
    <property type="entry name" value="P-loop_NTPase"/>
</dbReference>
<name>A0AA87AKK1_9LACO</name>
<keyword evidence="2" id="KW-0813">Transport</keyword>
<protein>
    <submittedName>
        <fullName evidence="6">Lantibiotic protection ABC transporter, ATP-binding subunit</fullName>
    </submittedName>
</protein>
<dbReference type="GO" id="GO:0016887">
    <property type="term" value="F:ATP hydrolysis activity"/>
    <property type="evidence" value="ECO:0007669"/>
    <property type="project" value="InterPro"/>
</dbReference>
<dbReference type="PROSITE" id="PS50893">
    <property type="entry name" value="ABC_TRANSPORTER_2"/>
    <property type="match status" value="1"/>
</dbReference>
<dbReference type="SMART" id="SM00382">
    <property type="entry name" value="AAA"/>
    <property type="match status" value="1"/>
</dbReference>
<keyword evidence="3" id="KW-0547">Nucleotide-binding</keyword>
<dbReference type="EMBL" id="ACGO02000002">
    <property type="protein sequence ID" value="EFJ69219.1"/>
    <property type="molecule type" value="Genomic_DNA"/>
</dbReference>
<dbReference type="InterPro" id="IPR003593">
    <property type="entry name" value="AAA+_ATPase"/>
</dbReference>
<comment type="similarity">
    <text evidence="1">Belongs to the ABC transporter superfamily.</text>
</comment>
<evidence type="ECO:0000256" key="3">
    <source>
        <dbReference type="ARBA" id="ARBA00022741"/>
    </source>
</evidence>
<proteinExistence type="inferred from homology"/>
<dbReference type="PANTHER" id="PTHR43335:SF8">
    <property type="entry name" value="ABC TRANSPORTER, ATP-BINDING PROTEIN"/>
    <property type="match status" value="1"/>
</dbReference>
<dbReference type="PANTHER" id="PTHR43335">
    <property type="entry name" value="ABC TRANSPORTER, ATP-BINDING PROTEIN"/>
    <property type="match status" value="1"/>
</dbReference>
<gene>
    <name evidence="6" type="primary">srtF</name>
    <name evidence="6" type="ORF">HMPREF0514_11289</name>
</gene>
<dbReference type="Proteomes" id="UP000003672">
    <property type="component" value="Unassembled WGS sequence"/>
</dbReference>
<evidence type="ECO:0000313" key="7">
    <source>
        <dbReference type="Proteomes" id="UP000003672"/>
    </source>
</evidence>
<evidence type="ECO:0000313" key="6">
    <source>
        <dbReference type="EMBL" id="EFJ69219.1"/>
    </source>
</evidence>
<dbReference type="AlphaFoldDB" id="A0AA87AKK1"/>
<evidence type="ECO:0000256" key="1">
    <source>
        <dbReference type="ARBA" id="ARBA00005417"/>
    </source>
</evidence>
<feature type="domain" description="ABC transporter" evidence="5">
    <location>
        <begin position="5"/>
        <end position="228"/>
    </location>
</feature>
<dbReference type="NCBIfam" id="TIGR03740">
    <property type="entry name" value="galliderm_ABC"/>
    <property type="match status" value="1"/>
</dbReference>
<dbReference type="Gene3D" id="3.40.50.300">
    <property type="entry name" value="P-loop containing nucleotide triphosphate hydrolases"/>
    <property type="match status" value="1"/>
</dbReference>
<evidence type="ECO:0000256" key="4">
    <source>
        <dbReference type="ARBA" id="ARBA00022840"/>
    </source>
</evidence>
<comment type="caution">
    <text evidence="6">The sequence shown here is derived from an EMBL/GenBank/DDBJ whole genome shotgun (WGS) entry which is preliminary data.</text>
</comment>
<dbReference type="RefSeq" id="WP_003649446.1">
    <property type="nucleotide sequence ID" value="NZ_CP040500.1"/>
</dbReference>
<accession>A0AA87AKK1</accession>
<keyword evidence="4 6" id="KW-0067">ATP-binding</keyword>
<dbReference type="SUPFAM" id="SSF52540">
    <property type="entry name" value="P-loop containing nucleoside triphosphate hydrolases"/>
    <property type="match status" value="1"/>
</dbReference>
<dbReference type="InterPro" id="IPR003439">
    <property type="entry name" value="ABC_transporter-like_ATP-bd"/>
</dbReference>
<dbReference type="Pfam" id="PF00005">
    <property type="entry name" value="ABC_tran"/>
    <property type="match status" value="1"/>
</dbReference>
<dbReference type="InterPro" id="IPR022501">
    <property type="entry name" value="ABC_Gallidermin_ATP-bd"/>
</dbReference>
<reference evidence="6 7" key="1">
    <citation type="submission" date="2010-06" db="EMBL/GenBank/DDBJ databases">
        <authorList>
            <person name="Muzny D."/>
            <person name="Qin X."/>
            <person name="Buhay C."/>
            <person name="Dugan-Rocha S."/>
            <person name="Ding Y."/>
            <person name="Chen G."/>
            <person name="Hawes A."/>
            <person name="Holder M."/>
            <person name="Jhangiani S."/>
            <person name="Johnson A."/>
            <person name="Khan Z."/>
            <person name="Li Z."/>
            <person name="Liu W."/>
            <person name="Liu X."/>
            <person name="Perez L."/>
            <person name="Shen H."/>
            <person name="Wang Q."/>
            <person name="Watt J."/>
            <person name="Xi L."/>
            <person name="Xin Y."/>
            <person name="Zhou J."/>
            <person name="Deng J."/>
            <person name="Jiang H."/>
            <person name="Liu Y."/>
            <person name="Qu J."/>
            <person name="Song X.-Z."/>
            <person name="Zhang L."/>
            <person name="Villasana D."/>
            <person name="Johnson A."/>
            <person name="Liu J."/>
            <person name="Liyanage D."/>
            <person name="Lorensuhewa L."/>
            <person name="Robinson T."/>
            <person name="Song A."/>
            <person name="Song B.-B."/>
            <person name="Dinh H."/>
            <person name="Thornton R."/>
            <person name="Coyle M."/>
            <person name="Francisco L."/>
            <person name="Jackson L."/>
            <person name="Javaid M."/>
            <person name="Korchina V."/>
            <person name="Kovar C."/>
            <person name="Mata R."/>
            <person name="Mathew T."/>
            <person name="Ngo R."/>
            <person name="Nguyen L."/>
            <person name="Nguyen N."/>
            <person name="Okwuonu G."/>
            <person name="Ongeri F."/>
            <person name="Pham C."/>
            <person name="Simmons D."/>
            <person name="Wilczek-Boney K."/>
            <person name="Hale W."/>
            <person name="Jakkamsetti A."/>
            <person name="Pham P."/>
            <person name="Ruth R."/>
            <person name="San Lucas F."/>
            <person name="Warren J."/>
            <person name="Zhang J."/>
            <person name="Zhao Z."/>
            <person name="Zhou C."/>
            <person name="Zhu D."/>
            <person name="Lee S."/>
            <person name="Bess C."/>
            <person name="Blankenburg K."/>
            <person name="Forbes L."/>
            <person name="Fu Q."/>
            <person name="Gubbala S."/>
            <person name="Hirani K."/>
            <person name="Jayaseelan J.C."/>
            <person name="Lara F."/>
            <person name="Munidasa M."/>
            <person name="Palculict T."/>
            <person name="Patil S."/>
            <person name="Pu L.-L."/>
            <person name="Saada N."/>
            <person name="Tang L."/>
            <person name="Weissenberger G."/>
            <person name="Zhu Y."/>
            <person name="Hemphill L."/>
            <person name="Shang Y."/>
            <person name="Youmans B."/>
            <person name="Ayvaz T."/>
            <person name="Ross M."/>
            <person name="Santibanez J."/>
            <person name="Aqrawi P."/>
            <person name="Gross S."/>
            <person name="Joshi V."/>
            <person name="Fowler G."/>
            <person name="Nazareth L."/>
            <person name="Reid J."/>
            <person name="Worley K."/>
            <person name="Petrosino J."/>
            <person name="Highlander S."/>
            <person name="Gibbs R."/>
        </authorList>
    </citation>
    <scope>NUCLEOTIDE SEQUENCE [LARGE SCALE GENOMIC DNA]</scope>
    <source>
        <strain evidence="6 7">JV-V03</strain>
    </source>
</reference>
<dbReference type="GO" id="GO:0005524">
    <property type="term" value="F:ATP binding"/>
    <property type="evidence" value="ECO:0007669"/>
    <property type="project" value="UniProtKB-KW"/>
</dbReference>
<organism evidence="6 7">
    <name type="scientific">Lactobacillus paragasseri JV-V03</name>
    <dbReference type="NCBI Taxonomy" id="525326"/>
    <lineage>
        <taxon>Bacteria</taxon>
        <taxon>Bacillati</taxon>
        <taxon>Bacillota</taxon>
        <taxon>Bacilli</taxon>
        <taxon>Lactobacillales</taxon>
        <taxon>Lactobacillaceae</taxon>
        <taxon>Lactobacillus</taxon>
    </lineage>
</organism>
<evidence type="ECO:0000256" key="2">
    <source>
        <dbReference type="ARBA" id="ARBA00022448"/>
    </source>
</evidence>
<evidence type="ECO:0000259" key="5">
    <source>
        <dbReference type="PROSITE" id="PS50893"/>
    </source>
</evidence>
<sequence>MTDLLTTNNLRKVFKDQVVLEGIDLHVPRNQVYCLLGLNGAGKTTLMKILTGMISKTSGQVIFDNHEWSRKDLKNIGSLIENAPLYGNLTAQENLKVITKLRGVDDSVISNILNTIGLTNTGHKLSKDFSLGMKERLGIGLALVGEPKLLILDEPTNGLDPVGIQQLRNLIAEFKNKDITIIISSHMLSEVEHLADTIGIIGGGKLLLEKPYDHQENLEKLFNDTLEKADVLNV</sequence>